<proteinExistence type="predicted"/>
<reference evidence="9" key="1">
    <citation type="submission" date="2025-08" db="UniProtKB">
        <authorList>
            <consortium name="RefSeq"/>
        </authorList>
    </citation>
    <scope>IDENTIFICATION</scope>
    <source>
        <tissue evidence="9">Tentacle</tissue>
    </source>
</reference>
<evidence type="ECO:0000256" key="2">
    <source>
        <dbReference type="ARBA" id="ARBA00022553"/>
    </source>
</evidence>
<name>A0A6P8H7P9_ACTTE</name>
<dbReference type="InterPro" id="IPR011029">
    <property type="entry name" value="DEATH-like_dom_sf"/>
</dbReference>
<dbReference type="InterPro" id="IPR051363">
    <property type="entry name" value="RLR_Helicase"/>
</dbReference>
<dbReference type="OrthoDB" id="5962156at2759"/>
<protein>
    <submittedName>
        <fullName evidence="9">Uncharacterized protein LOC116289637</fullName>
    </submittedName>
</protein>
<keyword evidence="5" id="KW-0391">Immunity</keyword>
<dbReference type="Gene3D" id="3.40.50.300">
    <property type="entry name" value="P-loop containing nucleotide triphosphate hydrolases"/>
    <property type="match status" value="1"/>
</dbReference>
<evidence type="ECO:0000313" key="8">
    <source>
        <dbReference type="Proteomes" id="UP000515163"/>
    </source>
</evidence>
<evidence type="ECO:0000259" key="7">
    <source>
        <dbReference type="Pfam" id="PF16739"/>
    </source>
</evidence>
<dbReference type="GO" id="GO:0045087">
    <property type="term" value="P:innate immune response"/>
    <property type="evidence" value="ECO:0007669"/>
    <property type="project" value="UniProtKB-KW"/>
</dbReference>
<keyword evidence="1" id="KW-1017">Isopeptide bond</keyword>
<evidence type="ECO:0000256" key="3">
    <source>
        <dbReference type="ARBA" id="ARBA00022588"/>
    </source>
</evidence>
<dbReference type="InParanoid" id="A0A6P8H7P9"/>
<feature type="compositionally biased region" description="Low complexity" evidence="6">
    <location>
        <begin position="266"/>
        <end position="275"/>
    </location>
</feature>
<evidence type="ECO:0000256" key="5">
    <source>
        <dbReference type="ARBA" id="ARBA00022859"/>
    </source>
</evidence>
<organism evidence="8 9">
    <name type="scientific">Actinia tenebrosa</name>
    <name type="common">Australian red waratah sea anemone</name>
    <dbReference type="NCBI Taxonomy" id="6105"/>
    <lineage>
        <taxon>Eukaryota</taxon>
        <taxon>Metazoa</taxon>
        <taxon>Cnidaria</taxon>
        <taxon>Anthozoa</taxon>
        <taxon>Hexacorallia</taxon>
        <taxon>Actiniaria</taxon>
        <taxon>Actiniidae</taxon>
        <taxon>Actinia</taxon>
    </lineage>
</organism>
<sequence length="477" mass="54540">MNSKQRQLLKERHQHFKDEVNPADLLPHLTCLIQEDVEIIESTLNNYGPIRALGELLDKLKRRKNGFEQFVVALRKNDLHHVALLLDPLAKIKEEYDATENDTSKFQVLGTAVDVKIIARIYDTSLGDERRTEYEKTVVNEFKTSHSENSKKIRKVFREEMPPGVEFVKTKEMGHALNLFSDKNQKQKADASNKAGEDKQVNDEKESEKLENDAAEVEQEITEDKKELGEDEEGEKDASEAEETKKEEKSTEDGDKQTDTDDETSCESSSPGSCEENSDTETNFGGDSISAIFRLTNVDHAKKFWDMFKSNKLEKTLHKNLVLNTLIEKNIVEEQNSDSLKLKLSFLEDDYQEIIDFLENVESEQSLETTGNSLLSSRTADNVHHSELDEEVVIRIPQVCLESQRENLYKRDLKLRNYQIELAGPALEGKNCIICAPTNSGKTFVAMEITKRHLQKYKNSKVQPGNDFIHVTHYVEL</sequence>
<dbReference type="Pfam" id="PF16739">
    <property type="entry name" value="CARD_2"/>
    <property type="match status" value="1"/>
</dbReference>
<feature type="region of interest" description="Disordered" evidence="6">
    <location>
        <begin position="179"/>
        <end position="282"/>
    </location>
</feature>
<dbReference type="InterPro" id="IPR031964">
    <property type="entry name" value="CARD_dom"/>
</dbReference>
<feature type="domain" description="Caspase recruitment" evidence="7">
    <location>
        <begin position="1"/>
        <end position="86"/>
    </location>
</feature>
<dbReference type="Gene3D" id="1.10.533.10">
    <property type="entry name" value="Death Domain, Fas"/>
    <property type="match status" value="1"/>
</dbReference>
<dbReference type="Proteomes" id="UP000515163">
    <property type="component" value="Unplaced"/>
</dbReference>
<keyword evidence="2" id="KW-0597">Phosphoprotein</keyword>
<keyword evidence="4" id="KW-0832">Ubl conjugation</keyword>
<dbReference type="PANTHER" id="PTHR14074">
    <property type="entry name" value="HELICASE WITH DEATH DOMAIN-RELATED"/>
    <property type="match status" value="1"/>
</dbReference>
<dbReference type="AlphaFoldDB" id="A0A6P8H7P9"/>
<evidence type="ECO:0000256" key="4">
    <source>
        <dbReference type="ARBA" id="ARBA00022843"/>
    </source>
</evidence>
<keyword evidence="3" id="KW-0399">Innate immunity</keyword>
<dbReference type="InterPro" id="IPR027417">
    <property type="entry name" value="P-loop_NTPase"/>
</dbReference>
<evidence type="ECO:0000313" key="9">
    <source>
        <dbReference type="RefSeq" id="XP_031552444.1"/>
    </source>
</evidence>
<feature type="compositionally biased region" description="Basic and acidic residues" evidence="6">
    <location>
        <begin position="183"/>
        <end position="212"/>
    </location>
</feature>
<dbReference type="SUPFAM" id="SSF47986">
    <property type="entry name" value="DEATH domain"/>
    <property type="match status" value="1"/>
</dbReference>
<dbReference type="KEGG" id="aten:116289637"/>
<gene>
    <name evidence="9" type="primary">LOC116289637</name>
</gene>
<keyword evidence="8" id="KW-1185">Reference proteome</keyword>
<feature type="compositionally biased region" description="Basic and acidic residues" evidence="6">
    <location>
        <begin position="236"/>
        <end position="259"/>
    </location>
</feature>
<dbReference type="SUPFAM" id="SSF52540">
    <property type="entry name" value="P-loop containing nucleoside triphosphate hydrolases"/>
    <property type="match status" value="1"/>
</dbReference>
<dbReference type="GO" id="GO:0005737">
    <property type="term" value="C:cytoplasm"/>
    <property type="evidence" value="ECO:0007669"/>
    <property type="project" value="UniProtKB-ARBA"/>
</dbReference>
<dbReference type="GeneID" id="116289637"/>
<evidence type="ECO:0000256" key="6">
    <source>
        <dbReference type="SAM" id="MobiDB-lite"/>
    </source>
</evidence>
<accession>A0A6P8H7P9</accession>
<dbReference type="RefSeq" id="XP_031552444.1">
    <property type="nucleotide sequence ID" value="XM_031696584.1"/>
</dbReference>
<dbReference type="PANTHER" id="PTHR14074:SF16">
    <property type="entry name" value="ANTIVIRAL INNATE IMMUNE RESPONSE RECEPTOR RIG-I"/>
    <property type="match status" value="1"/>
</dbReference>
<evidence type="ECO:0000256" key="1">
    <source>
        <dbReference type="ARBA" id="ARBA00022499"/>
    </source>
</evidence>